<dbReference type="InterPro" id="IPR046867">
    <property type="entry name" value="AldOxase/xan_DH_MoCoBD2"/>
</dbReference>
<dbReference type="InterPro" id="IPR008274">
    <property type="entry name" value="AldOxase/xan_DH_MoCoBD1"/>
</dbReference>
<dbReference type="EMBL" id="JAUKPO010000002">
    <property type="protein sequence ID" value="MDO1445684.1"/>
    <property type="molecule type" value="Genomic_DNA"/>
</dbReference>
<keyword evidence="2" id="KW-0560">Oxidoreductase</keyword>
<dbReference type="Gene3D" id="3.90.1170.50">
    <property type="entry name" value="Aldehyde oxidase/xanthine dehydrogenase, a/b hammerhead"/>
    <property type="match status" value="1"/>
</dbReference>
<dbReference type="InterPro" id="IPR037165">
    <property type="entry name" value="AldOxase/xan_DH_Mopterin-bd_sf"/>
</dbReference>
<protein>
    <submittedName>
        <fullName evidence="4">Xanthine dehydrogenase family protein molybdopterin-binding subunit</fullName>
    </submittedName>
</protein>
<dbReference type="InterPro" id="IPR016208">
    <property type="entry name" value="Ald_Oxase/xanthine_DH-like"/>
</dbReference>
<evidence type="ECO:0000256" key="2">
    <source>
        <dbReference type="ARBA" id="ARBA00023002"/>
    </source>
</evidence>
<dbReference type="Gene3D" id="3.30.365.10">
    <property type="entry name" value="Aldehyde oxidase/xanthine dehydrogenase, molybdopterin binding domain"/>
    <property type="match status" value="4"/>
</dbReference>
<comment type="caution">
    <text evidence="4">The sequence shown here is derived from an EMBL/GenBank/DDBJ whole genome shotgun (WGS) entry which is preliminary data.</text>
</comment>
<name>A0ABT8R189_9BACT</name>
<dbReference type="SUPFAM" id="SSF54665">
    <property type="entry name" value="CO dehydrogenase molybdoprotein N-domain-like"/>
    <property type="match status" value="1"/>
</dbReference>
<dbReference type="InterPro" id="IPR000674">
    <property type="entry name" value="Ald_Oxase/Xan_DH_a/b"/>
</dbReference>
<evidence type="ECO:0000313" key="5">
    <source>
        <dbReference type="Proteomes" id="UP001168528"/>
    </source>
</evidence>
<evidence type="ECO:0000313" key="4">
    <source>
        <dbReference type="EMBL" id="MDO1445684.1"/>
    </source>
</evidence>
<dbReference type="Pfam" id="PF20256">
    <property type="entry name" value="MoCoBD_2"/>
    <property type="match status" value="1"/>
</dbReference>
<feature type="domain" description="Aldehyde oxidase/xanthine dehydrogenase a/b hammerhead" evidence="3">
    <location>
        <begin position="22"/>
        <end position="140"/>
    </location>
</feature>
<dbReference type="SMART" id="SM01008">
    <property type="entry name" value="Ald_Xan_dh_C"/>
    <property type="match status" value="1"/>
</dbReference>
<dbReference type="InterPro" id="IPR036856">
    <property type="entry name" value="Ald_Oxase/Xan_DH_a/b_sf"/>
</dbReference>
<dbReference type="Pfam" id="PF02738">
    <property type="entry name" value="MoCoBD_1"/>
    <property type="match status" value="1"/>
</dbReference>
<dbReference type="Pfam" id="PF01315">
    <property type="entry name" value="Ald_Xan_dh_C"/>
    <property type="match status" value="1"/>
</dbReference>
<keyword evidence="1" id="KW-0500">Molybdenum</keyword>
<dbReference type="PANTHER" id="PTHR11908:SF132">
    <property type="entry name" value="ALDEHYDE OXIDASE 1-RELATED"/>
    <property type="match status" value="1"/>
</dbReference>
<reference evidence="4" key="1">
    <citation type="submission" date="2023-07" db="EMBL/GenBank/DDBJ databases">
        <title>The genome sequence of Rhodocytophaga aerolata KACC 12507.</title>
        <authorList>
            <person name="Zhang X."/>
        </authorList>
    </citation>
    <scope>NUCLEOTIDE SEQUENCE</scope>
    <source>
        <strain evidence="4">KACC 12507</strain>
    </source>
</reference>
<proteinExistence type="predicted"/>
<evidence type="ECO:0000259" key="3">
    <source>
        <dbReference type="SMART" id="SM01008"/>
    </source>
</evidence>
<gene>
    <name evidence="4" type="ORF">Q0590_05455</name>
</gene>
<evidence type="ECO:0000256" key="1">
    <source>
        <dbReference type="ARBA" id="ARBA00022505"/>
    </source>
</evidence>
<keyword evidence="5" id="KW-1185">Reference proteome</keyword>
<dbReference type="RefSeq" id="WP_302036485.1">
    <property type="nucleotide sequence ID" value="NZ_JAUKPO010000002.1"/>
</dbReference>
<sequence length="794" mass="85840">MSTMNGMVGKSVKRVEDKRFVTGKGKYTDDIILPLQTYAYFVRSPYAHARIVNVDTGAAIDMPGVLAIYTGKDVEAINGVPCGWQVNFKNGDTMKEPKHPLLVADKVRHVGDAVAMVVAQTREQAKDAAQMVMVDYEELPVVVNAAEAVKPGAPQVHADVPNNICYDWELGNSKAEVDQAMLEAAHITSLEFVNQRMIANAIEPRSYNAFYDEANEKYTLYTSTQDPHLIRLLMSAFVLGIPEHKVRVIGPDVGGGFGSKGDHYAEEALLTWASQKVGRPIKWTAERSESFVSDAQGRDHVTKAEMGFDKEGKILALRVKTYANQGAYLGTFGPAVPTYLYGTLMQGLYTTPKINVDVTGVFTNTTVVDAYRGAGRPEATYLLERLIDLAALEMGMDPADIRFKNFVPPFDGTNQPGYQTQVALLYDSGNYEGVLRKGLSMLGYDDFRKKQQEATRNGKLLGVGFSTYIEACGLAPSAVAGALGARAGLYEMGQVRVQPTGKVTIYTGTHAHGQGHETTFAQVVADRLGIPMADIEIVHGDSDSMAFGMGTYGSRSLAVGGSAIVKSIDKVIEKGKKIAAHKLEANAGDMEFANGKFTVKGTDKSISFGDVALTAYVPHVYPADLEPGLDFTSFYDPTNFTYPFGCHIAVVEVDKETGKVELKRFIAVDDVGNIINPMIVEGQIHGGVAQGIGQALFEGAEFDSNGQLTNASYMDYCMPRADDLPMFETTNQVTPCPHNPLGAKGAGEAGTIGATPAVVNAVIDALWSGGHKVKDIRMPLTSERVWRAMQASVN</sequence>
<accession>A0ABT8R189</accession>
<dbReference type="PANTHER" id="PTHR11908">
    <property type="entry name" value="XANTHINE DEHYDROGENASE"/>
    <property type="match status" value="1"/>
</dbReference>
<organism evidence="4 5">
    <name type="scientific">Rhodocytophaga aerolata</name>
    <dbReference type="NCBI Taxonomy" id="455078"/>
    <lineage>
        <taxon>Bacteria</taxon>
        <taxon>Pseudomonadati</taxon>
        <taxon>Bacteroidota</taxon>
        <taxon>Cytophagia</taxon>
        <taxon>Cytophagales</taxon>
        <taxon>Rhodocytophagaceae</taxon>
        <taxon>Rhodocytophaga</taxon>
    </lineage>
</organism>
<dbReference type="Proteomes" id="UP001168528">
    <property type="component" value="Unassembled WGS sequence"/>
</dbReference>
<dbReference type="SUPFAM" id="SSF56003">
    <property type="entry name" value="Molybdenum cofactor-binding domain"/>
    <property type="match status" value="1"/>
</dbReference>